<reference evidence="1" key="1">
    <citation type="journal article" date="2020" name="Phytopathology">
        <title>Genome sequence of the chestnut blight fungus Cryphonectria parasitica EP155: A fundamental resource for an archetypical invasive plant pathogen.</title>
        <authorList>
            <person name="Crouch J.A."/>
            <person name="Dawe A."/>
            <person name="Aerts A."/>
            <person name="Barry K."/>
            <person name="Churchill A.C.L."/>
            <person name="Grimwood J."/>
            <person name="Hillman B."/>
            <person name="Milgroom M.G."/>
            <person name="Pangilinan J."/>
            <person name="Smith M."/>
            <person name="Salamov A."/>
            <person name="Schmutz J."/>
            <person name="Yadav J."/>
            <person name="Grigoriev I.V."/>
            <person name="Nuss D."/>
        </authorList>
    </citation>
    <scope>NUCLEOTIDE SEQUENCE</scope>
    <source>
        <strain evidence="1">EP155</strain>
    </source>
</reference>
<name>A0A9P4XSN8_CRYP1</name>
<dbReference type="Pfam" id="PF11917">
    <property type="entry name" value="DUF3435"/>
    <property type="match status" value="1"/>
</dbReference>
<dbReference type="InterPro" id="IPR011010">
    <property type="entry name" value="DNA_brk_join_enz"/>
</dbReference>
<evidence type="ECO:0000313" key="2">
    <source>
        <dbReference type="Proteomes" id="UP000803844"/>
    </source>
</evidence>
<dbReference type="InterPro" id="IPR021842">
    <property type="entry name" value="DUF3435"/>
</dbReference>
<organism evidence="1 2">
    <name type="scientific">Cryphonectria parasitica (strain ATCC 38755 / EP155)</name>
    <dbReference type="NCBI Taxonomy" id="660469"/>
    <lineage>
        <taxon>Eukaryota</taxon>
        <taxon>Fungi</taxon>
        <taxon>Dikarya</taxon>
        <taxon>Ascomycota</taxon>
        <taxon>Pezizomycotina</taxon>
        <taxon>Sordariomycetes</taxon>
        <taxon>Sordariomycetidae</taxon>
        <taxon>Diaporthales</taxon>
        <taxon>Cryphonectriaceae</taxon>
        <taxon>Cryphonectria-Endothia species complex</taxon>
        <taxon>Cryphonectria</taxon>
    </lineage>
</organism>
<dbReference type="AlphaFoldDB" id="A0A9P4XSN8"/>
<dbReference type="EMBL" id="MU032354">
    <property type="protein sequence ID" value="KAF3760107.1"/>
    <property type="molecule type" value="Genomic_DNA"/>
</dbReference>
<protein>
    <submittedName>
        <fullName evidence="1">Uncharacterized protein</fullName>
    </submittedName>
</protein>
<proteinExistence type="predicted"/>
<dbReference type="GeneID" id="63837053"/>
<evidence type="ECO:0000313" key="1">
    <source>
        <dbReference type="EMBL" id="KAF3760107.1"/>
    </source>
</evidence>
<comment type="caution">
    <text evidence="1">The sequence shown here is derived from an EMBL/GenBank/DDBJ whole genome shotgun (WGS) entry which is preliminary data.</text>
</comment>
<accession>A0A9P4XSN8</accession>
<dbReference type="RefSeq" id="XP_040771086.1">
    <property type="nucleotide sequence ID" value="XM_040919924.1"/>
</dbReference>
<keyword evidence="2" id="KW-1185">Reference proteome</keyword>
<dbReference type="Proteomes" id="UP000803844">
    <property type="component" value="Unassembled WGS sequence"/>
</dbReference>
<dbReference type="PANTHER" id="PTHR37535">
    <property type="entry name" value="FLUG DOMAIN PROTEIN"/>
    <property type="match status" value="1"/>
</dbReference>
<dbReference type="SUPFAM" id="SSF56349">
    <property type="entry name" value="DNA breaking-rejoining enzymes"/>
    <property type="match status" value="1"/>
</dbReference>
<dbReference type="OrthoDB" id="4357582at2759"/>
<gene>
    <name evidence="1" type="ORF">M406DRAFT_324906</name>
</gene>
<sequence>MRSFAIQLVRDAKAMTDSPDKRPEHALYEGLGPMPLVCNAMLPILAILMAARAFRDCATIEDLLAIETTRGRDEMVRLEWKDDMLDQPLFTSTSQRRAGGQIETAGTLSRRLHALGLRAGYSKPPTVHDFRAEGLYWINQLYSLAQRMKHAGHKKPDTYNNHLPA</sequence>
<dbReference type="GO" id="GO:0003677">
    <property type="term" value="F:DNA binding"/>
    <property type="evidence" value="ECO:0007669"/>
    <property type="project" value="InterPro"/>
</dbReference>
<dbReference type="PANTHER" id="PTHR37535:SF3">
    <property type="entry name" value="FLUG DOMAIN-CONTAINING PROTEIN"/>
    <property type="match status" value="1"/>
</dbReference>